<dbReference type="AlphaFoldDB" id="A0A975BMX6"/>
<gene>
    <name evidence="1" type="ORF">dnm_038880</name>
</gene>
<dbReference type="EMBL" id="CP061800">
    <property type="protein sequence ID" value="QTA87850.1"/>
    <property type="molecule type" value="Genomic_DNA"/>
</dbReference>
<dbReference type="Proteomes" id="UP000663722">
    <property type="component" value="Chromosome"/>
</dbReference>
<name>A0A975BMX6_9BACT</name>
<sequence length="51" mass="5915">MNRDSKCRPAKSFKISTRKEHKKGKKFLFLSFFPVLVGKKMSRLALLISTD</sequence>
<dbReference type="KEGG" id="dmm:dnm_038880"/>
<evidence type="ECO:0000313" key="2">
    <source>
        <dbReference type="Proteomes" id="UP000663722"/>
    </source>
</evidence>
<proteinExistence type="predicted"/>
<protein>
    <submittedName>
        <fullName evidence="1">Uncharacterized protein</fullName>
    </submittedName>
</protein>
<organism evidence="1 2">
    <name type="scientific">Desulfonema magnum</name>
    <dbReference type="NCBI Taxonomy" id="45655"/>
    <lineage>
        <taxon>Bacteria</taxon>
        <taxon>Pseudomonadati</taxon>
        <taxon>Thermodesulfobacteriota</taxon>
        <taxon>Desulfobacteria</taxon>
        <taxon>Desulfobacterales</taxon>
        <taxon>Desulfococcaceae</taxon>
        <taxon>Desulfonema</taxon>
    </lineage>
</organism>
<accession>A0A975BMX6</accession>
<evidence type="ECO:0000313" key="1">
    <source>
        <dbReference type="EMBL" id="QTA87850.1"/>
    </source>
</evidence>
<reference evidence="1" key="1">
    <citation type="journal article" date="2021" name="Microb. Physiol.">
        <title>Proteogenomic Insights into the Physiology of Marine, Sulfate-Reducing, Filamentous Desulfonema limicola and Desulfonema magnum.</title>
        <authorList>
            <person name="Schnaars V."/>
            <person name="Wohlbrand L."/>
            <person name="Scheve S."/>
            <person name="Hinrichs C."/>
            <person name="Reinhardt R."/>
            <person name="Rabus R."/>
        </authorList>
    </citation>
    <scope>NUCLEOTIDE SEQUENCE</scope>
    <source>
        <strain evidence="1">4be13</strain>
    </source>
</reference>
<keyword evidence="2" id="KW-1185">Reference proteome</keyword>